<evidence type="ECO:0000256" key="11">
    <source>
        <dbReference type="PROSITE-ProRule" id="PRU00421"/>
    </source>
</evidence>
<dbReference type="PANTHER" id="PTHR30175">
    <property type="entry name" value="PHOSPHOTRANSFERASE SYSTEM TRANSPORT PROTEIN"/>
    <property type="match status" value="1"/>
</dbReference>
<evidence type="ECO:0000313" key="17">
    <source>
        <dbReference type="Proteomes" id="UP000216498"/>
    </source>
</evidence>
<dbReference type="CDD" id="cd00212">
    <property type="entry name" value="PTS_IIB_glc"/>
    <property type="match status" value="1"/>
</dbReference>
<feature type="domain" description="PTS EIIB type-1" evidence="14">
    <location>
        <begin position="4"/>
        <end position="86"/>
    </location>
</feature>
<keyword evidence="6" id="KW-0598">Phosphotransferase system</keyword>
<dbReference type="OrthoDB" id="9769191at2"/>
<dbReference type="Gene3D" id="2.70.70.10">
    <property type="entry name" value="Glucose Permease (Domain IIA)"/>
    <property type="match status" value="1"/>
</dbReference>
<dbReference type="Pfam" id="PF00358">
    <property type="entry name" value="PTS_EIIA_1"/>
    <property type="match status" value="1"/>
</dbReference>
<feature type="transmembrane region" description="Helical" evidence="12">
    <location>
        <begin position="440"/>
        <end position="463"/>
    </location>
</feature>
<dbReference type="PANTHER" id="PTHR30175:SF1">
    <property type="entry name" value="PTS SYSTEM ARBUTIN-, CELLOBIOSE-, AND SALICIN-SPECIFIC EIIBC COMPONENT-RELATED"/>
    <property type="match status" value="1"/>
</dbReference>
<dbReference type="RefSeq" id="WP_094886294.1">
    <property type="nucleotide sequence ID" value="NZ_NPMS01000006.1"/>
</dbReference>
<dbReference type="NCBIfam" id="TIGR00830">
    <property type="entry name" value="PTBA"/>
    <property type="match status" value="1"/>
</dbReference>
<dbReference type="AlphaFoldDB" id="A0A265N876"/>
<evidence type="ECO:0000256" key="4">
    <source>
        <dbReference type="ARBA" id="ARBA00022597"/>
    </source>
</evidence>
<feature type="transmembrane region" description="Helical" evidence="12">
    <location>
        <begin position="369"/>
        <end position="389"/>
    </location>
</feature>
<keyword evidence="7 12" id="KW-0812">Transmembrane</keyword>
<organism evidence="16 17">
    <name type="scientific">Virgibacillus indicus</name>
    <dbReference type="NCBI Taxonomy" id="2024554"/>
    <lineage>
        <taxon>Bacteria</taxon>
        <taxon>Bacillati</taxon>
        <taxon>Bacillota</taxon>
        <taxon>Bacilli</taxon>
        <taxon>Bacillales</taxon>
        <taxon>Bacillaceae</taxon>
        <taxon>Virgibacillus</taxon>
    </lineage>
</organism>
<evidence type="ECO:0000256" key="3">
    <source>
        <dbReference type="ARBA" id="ARBA00022475"/>
    </source>
</evidence>
<dbReference type="InterPro" id="IPR001996">
    <property type="entry name" value="PTS_IIB_1"/>
</dbReference>
<accession>A0A265N876</accession>
<dbReference type="Pfam" id="PF02378">
    <property type="entry name" value="PTS_EIIC"/>
    <property type="match status" value="1"/>
</dbReference>
<gene>
    <name evidence="16" type="ORF">CIL03_12945</name>
</gene>
<keyword evidence="3" id="KW-1003">Cell membrane</keyword>
<feature type="transmembrane region" description="Helical" evidence="12">
    <location>
        <begin position="216"/>
        <end position="241"/>
    </location>
</feature>
<keyword evidence="17" id="KW-1185">Reference proteome</keyword>
<dbReference type="InterPro" id="IPR018113">
    <property type="entry name" value="PTrfase_EIIB_Cys"/>
</dbReference>
<feature type="transmembrane region" description="Helical" evidence="12">
    <location>
        <begin position="145"/>
        <end position="164"/>
    </location>
</feature>
<protein>
    <submittedName>
        <fullName evidence="16">PTS beta-glucoside transporter subunit IIABC</fullName>
    </submittedName>
</protein>
<feature type="transmembrane region" description="Helical" evidence="12">
    <location>
        <begin position="303"/>
        <end position="325"/>
    </location>
</feature>
<proteinExistence type="predicted"/>
<feature type="transmembrane region" description="Helical" evidence="12">
    <location>
        <begin position="176"/>
        <end position="196"/>
    </location>
</feature>
<feature type="transmembrane region" description="Helical" evidence="12">
    <location>
        <begin position="262"/>
        <end position="283"/>
    </location>
</feature>
<evidence type="ECO:0000256" key="9">
    <source>
        <dbReference type="ARBA" id="ARBA00022989"/>
    </source>
</evidence>
<dbReference type="Proteomes" id="UP000216498">
    <property type="component" value="Unassembled WGS sequence"/>
</dbReference>
<dbReference type="GO" id="GO:0015771">
    <property type="term" value="P:trehalose transport"/>
    <property type="evidence" value="ECO:0007669"/>
    <property type="project" value="TreeGrafter"/>
</dbReference>
<dbReference type="InterPro" id="IPR013013">
    <property type="entry name" value="PTS_EIIC_1"/>
</dbReference>
<keyword evidence="9 12" id="KW-1133">Transmembrane helix</keyword>
<evidence type="ECO:0000259" key="15">
    <source>
        <dbReference type="PROSITE" id="PS51103"/>
    </source>
</evidence>
<dbReference type="GO" id="GO:0009401">
    <property type="term" value="P:phosphoenolpyruvate-dependent sugar phosphotransferase system"/>
    <property type="evidence" value="ECO:0007669"/>
    <property type="project" value="UniProtKB-KW"/>
</dbReference>
<dbReference type="InterPro" id="IPR011297">
    <property type="entry name" value="PTS_IIABC_b_glu"/>
</dbReference>
<evidence type="ECO:0000256" key="6">
    <source>
        <dbReference type="ARBA" id="ARBA00022683"/>
    </source>
</evidence>
<evidence type="ECO:0000259" key="14">
    <source>
        <dbReference type="PROSITE" id="PS51098"/>
    </source>
</evidence>
<dbReference type="FunFam" id="2.70.70.10:FF:000001">
    <property type="entry name" value="PTS system glucose-specific IIA component"/>
    <property type="match status" value="1"/>
</dbReference>
<reference evidence="16 17" key="1">
    <citation type="submission" date="2017-08" db="EMBL/GenBank/DDBJ databases">
        <title>Virgibacillus indicus sp. nov. and Virgibacillus profoundi sp. nov, two moderately halophilic bacteria isolated from marine sediment by using the Microfluidic Streak Plate.</title>
        <authorList>
            <person name="Xu B."/>
            <person name="Hu B."/>
            <person name="Wang J."/>
            <person name="Zhu Y."/>
            <person name="Huang L."/>
            <person name="Du W."/>
            <person name="Huang Y."/>
        </authorList>
    </citation>
    <scope>NUCLEOTIDE SEQUENCE [LARGE SCALE GENOMIC DNA]</scope>
    <source>
        <strain evidence="16 17">IO3-P2-C2</strain>
    </source>
</reference>
<evidence type="ECO:0000256" key="10">
    <source>
        <dbReference type="ARBA" id="ARBA00023136"/>
    </source>
</evidence>
<dbReference type="InterPro" id="IPR001127">
    <property type="entry name" value="PTS_EIIA_1_perm"/>
</dbReference>
<comment type="caution">
    <text evidence="16">The sequence shown here is derived from an EMBL/GenBank/DDBJ whole genome shotgun (WGS) entry which is preliminary data.</text>
</comment>
<dbReference type="PROSITE" id="PS51093">
    <property type="entry name" value="PTS_EIIA_TYPE_1"/>
    <property type="match status" value="1"/>
</dbReference>
<feature type="transmembrane region" description="Helical" evidence="12">
    <location>
        <begin position="337"/>
        <end position="357"/>
    </location>
</feature>
<dbReference type="SUPFAM" id="SSF55604">
    <property type="entry name" value="Glucose permease domain IIB"/>
    <property type="match status" value="1"/>
</dbReference>
<dbReference type="PROSITE" id="PS51103">
    <property type="entry name" value="PTS_EIIC_TYPE_1"/>
    <property type="match status" value="1"/>
</dbReference>
<dbReference type="EMBL" id="NPMS01000006">
    <property type="protein sequence ID" value="OZU88037.1"/>
    <property type="molecule type" value="Genomic_DNA"/>
</dbReference>
<keyword evidence="8" id="KW-0418">Kinase</keyword>
<dbReference type="FunFam" id="3.30.1360.60:FF:000001">
    <property type="entry name" value="PTS system glucose-specific IIBC component PtsG"/>
    <property type="match status" value="1"/>
</dbReference>
<feature type="active site" description="Phosphocysteine intermediate; for EIIB activity" evidence="11">
    <location>
        <position position="26"/>
    </location>
</feature>
<dbReference type="PROSITE" id="PS00371">
    <property type="entry name" value="PTS_EIIA_TYPE_1_HIS"/>
    <property type="match status" value="1"/>
</dbReference>
<name>A0A265N876_9BACI</name>
<keyword evidence="10 12" id="KW-0472">Membrane</keyword>
<evidence type="ECO:0000256" key="8">
    <source>
        <dbReference type="ARBA" id="ARBA00022777"/>
    </source>
</evidence>
<feature type="domain" description="PTS EIIA type-1" evidence="13">
    <location>
        <begin position="511"/>
        <end position="615"/>
    </location>
</feature>
<dbReference type="InterPro" id="IPR003352">
    <property type="entry name" value="PTS_EIIC"/>
</dbReference>
<feature type="transmembrane region" description="Helical" evidence="12">
    <location>
        <begin position="396"/>
        <end position="420"/>
    </location>
</feature>
<evidence type="ECO:0000256" key="2">
    <source>
        <dbReference type="ARBA" id="ARBA00022448"/>
    </source>
</evidence>
<dbReference type="GO" id="GO:0016301">
    <property type="term" value="F:kinase activity"/>
    <property type="evidence" value="ECO:0007669"/>
    <property type="project" value="UniProtKB-KW"/>
</dbReference>
<evidence type="ECO:0000256" key="7">
    <source>
        <dbReference type="ARBA" id="ARBA00022692"/>
    </source>
</evidence>
<dbReference type="PROSITE" id="PS01035">
    <property type="entry name" value="PTS_EIIB_TYPE_1_CYS"/>
    <property type="match status" value="1"/>
</dbReference>
<dbReference type="NCBIfam" id="TIGR01995">
    <property type="entry name" value="PTS-II-ABC-beta"/>
    <property type="match status" value="1"/>
</dbReference>
<dbReference type="PROSITE" id="PS51098">
    <property type="entry name" value="PTS_EIIB_TYPE_1"/>
    <property type="match status" value="1"/>
</dbReference>
<evidence type="ECO:0000256" key="12">
    <source>
        <dbReference type="SAM" id="Phobius"/>
    </source>
</evidence>
<evidence type="ECO:0000259" key="13">
    <source>
        <dbReference type="PROSITE" id="PS51093"/>
    </source>
</evidence>
<feature type="transmembrane region" description="Helical" evidence="12">
    <location>
        <begin position="104"/>
        <end position="125"/>
    </location>
</feature>
<dbReference type="GO" id="GO:0090589">
    <property type="term" value="F:protein-phosphocysteine-trehalose phosphotransferase system transporter activity"/>
    <property type="evidence" value="ECO:0007669"/>
    <property type="project" value="TreeGrafter"/>
</dbReference>
<sequence length="641" mass="69014">MKYEKLSNEIIKNIGGENNVDSLYHCATRLRFKLKDEDKVNMDKMNDMEGVVTTVKSGGQVQVVIGQHVGDVYKDIMATTSLQNKKIPDGPEDSNEKNGMLNNFIDVISGVFTPLLGILTATGVIKGLLALINTFGWLPPESGTVQILTIVGDCFFYFFPVFLGYTAMKKFGGTPFIGMAIGAAIIHPNLLGLTSGEPLYTLFSGTVFESEVFIEFFGIPVILVSYVSSVIPIIISSYFAAKLEKFLDKRISSLIKAFGLPMLVLLVIIPLTFLVIGPISTWLSQLLGLAASEIYNLNATIFGFLYGALIQVFVMFGLHWGFVAISINNISTLGFDPVTITGLTAGFGQAGAVLMAIKQLNSDKIKAIGYPAFISSLFGITEPAIYGVTLKLKRPFIIGCIATGIGGAIMGFAGAKQYAFGANGIFGFLNVINPDTGADFSVYATIIACLVSFVVAVILMHFFGLKKDAVFEAGEAATEAIAKNDETKLKEVFEMTTPLEGEMIPLEAIDDPVFSSGAMGKGICVEPTIGEIVAPFDGKVATMFPTKHAIGLVSDDGVEVLIHIGIDTVQLEGKYFNVHIEADAAVKKGDKLITFDVQGIKDEGYRVTTPVIITNTDEYLDVIPAESRHVVLGDKLLNIVK</sequence>
<dbReference type="InterPro" id="IPR050558">
    <property type="entry name" value="PTS_Sugar-Specific_Components"/>
</dbReference>
<dbReference type="Gene3D" id="3.30.1360.60">
    <property type="entry name" value="Glucose permease domain IIB"/>
    <property type="match status" value="1"/>
</dbReference>
<keyword evidence="5" id="KW-0808">Transferase</keyword>
<dbReference type="GO" id="GO:0005886">
    <property type="term" value="C:plasma membrane"/>
    <property type="evidence" value="ECO:0007669"/>
    <property type="project" value="UniProtKB-SubCell"/>
</dbReference>
<evidence type="ECO:0000256" key="5">
    <source>
        <dbReference type="ARBA" id="ARBA00022679"/>
    </source>
</evidence>
<dbReference type="SUPFAM" id="SSF51261">
    <property type="entry name" value="Duplicated hybrid motif"/>
    <property type="match status" value="1"/>
</dbReference>
<dbReference type="Pfam" id="PF00367">
    <property type="entry name" value="PTS_EIIB"/>
    <property type="match status" value="1"/>
</dbReference>
<keyword evidence="2" id="KW-0813">Transport</keyword>
<dbReference type="InterPro" id="IPR011055">
    <property type="entry name" value="Dup_hybrid_motif"/>
</dbReference>
<feature type="domain" description="PTS EIIC type-1" evidence="15">
    <location>
        <begin position="106"/>
        <end position="476"/>
    </location>
</feature>
<dbReference type="InterPro" id="IPR036878">
    <property type="entry name" value="Glu_permease_IIB"/>
</dbReference>
<evidence type="ECO:0000256" key="1">
    <source>
        <dbReference type="ARBA" id="ARBA00004651"/>
    </source>
</evidence>
<comment type="subcellular location">
    <subcellularLocation>
        <location evidence="1">Cell membrane</location>
        <topology evidence="1">Multi-pass membrane protein</topology>
    </subcellularLocation>
</comment>
<evidence type="ECO:0000313" key="16">
    <source>
        <dbReference type="EMBL" id="OZU88037.1"/>
    </source>
</evidence>
<dbReference type="GO" id="GO:0008982">
    <property type="term" value="F:protein-N(PI)-phosphohistidine-sugar phosphotransferase activity"/>
    <property type="evidence" value="ECO:0007669"/>
    <property type="project" value="InterPro"/>
</dbReference>
<keyword evidence="4" id="KW-0762">Sugar transport</keyword>